<organism evidence="2 3">
    <name type="scientific">Aidingimonas halophila</name>
    <dbReference type="NCBI Taxonomy" id="574349"/>
    <lineage>
        <taxon>Bacteria</taxon>
        <taxon>Pseudomonadati</taxon>
        <taxon>Pseudomonadota</taxon>
        <taxon>Gammaproteobacteria</taxon>
        <taxon>Oceanospirillales</taxon>
        <taxon>Halomonadaceae</taxon>
        <taxon>Aidingimonas</taxon>
    </lineage>
</organism>
<evidence type="ECO:0000313" key="3">
    <source>
        <dbReference type="Proteomes" id="UP000198500"/>
    </source>
</evidence>
<sequence length="213" mass="23579">MRYCRLLGTALLVMALVAPGLAVADEEAVDALRERWETITTEVPESEQEQAYAELVDQATRWVDDNPEEADARLWRGISLASQARAKGGTGALGLAKEAREDLEKAVELDPDGGNGSAYVTLGALYHRVPGWPLGFGDSDTAEALFQSAREIRPDGVDVNYYYAVFLEDEGRDDDAREYARRAVEGDVRESRQASDEALRDKAWELAERLSNR</sequence>
<dbReference type="EMBL" id="FNNI01000001">
    <property type="protein sequence ID" value="SDW19739.1"/>
    <property type="molecule type" value="Genomic_DNA"/>
</dbReference>
<feature type="signal peptide" evidence="1">
    <location>
        <begin position="1"/>
        <end position="24"/>
    </location>
</feature>
<dbReference type="STRING" id="574349.SAMN05443545_101345"/>
<dbReference type="SUPFAM" id="SSF48452">
    <property type="entry name" value="TPR-like"/>
    <property type="match status" value="1"/>
</dbReference>
<dbReference type="InterPro" id="IPR011990">
    <property type="entry name" value="TPR-like_helical_dom_sf"/>
</dbReference>
<evidence type="ECO:0000313" key="2">
    <source>
        <dbReference type="EMBL" id="SDW19739.1"/>
    </source>
</evidence>
<keyword evidence="3" id="KW-1185">Reference proteome</keyword>
<reference evidence="2 3" key="1">
    <citation type="submission" date="2016-10" db="EMBL/GenBank/DDBJ databases">
        <authorList>
            <person name="de Groot N.N."/>
        </authorList>
    </citation>
    <scope>NUCLEOTIDE SEQUENCE [LARGE SCALE GENOMIC DNA]</scope>
    <source>
        <strain evidence="2 3">DSM 19219</strain>
    </source>
</reference>
<dbReference type="OrthoDB" id="9812424at2"/>
<feature type="chain" id="PRO_5011569844" evidence="1">
    <location>
        <begin position="25"/>
        <end position="213"/>
    </location>
</feature>
<dbReference type="Pfam" id="PF13432">
    <property type="entry name" value="TPR_16"/>
    <property type="match status" value="1"/>
</dbReference>
<evidence type="ECO:0000256" key="1">
    <source>
        <dbReference type="SAM" id="SignalP"/>
    </source>
</evidence>
<dbReference type="Gene3D" id="1.25.40.10">
    <property type="entry name" value="Tetratricopeptide repeat domain"/>
    <property type="match status" value="1"/>
</dbReference>
<accession>A0A1H2RM66</accession>
<dbReference type="AlphaFoldDB" id="A0A1H2RM66"/>
<dbReference type="Proteomes" id="UP000198500">
    <property type="component" value="Unassembled WGS sequence"/>
</dbReference>
<keyword evidence="1" id="KW-0732">Signal</keyword>
<protein>
    <submittedName>
        <fullName evidence="2">Tetratricopeptide repeat-containing protein</fullName>
    </submittedName>
</protein>
<gene>
    <name evidence="2" type="ORF">SAMN05443545_101345</name>
</gene>
<proteinExistence type="predicted"/>
<name>A0A1H2RM66_9GAMM</name>
<dbReference type="RefSeq" id="WP_092567758.1">
    <property type="nucleotide sequence ID" value="NZ_BMXH01000001.1"/>
</dbReference>